<dbReference type="SUPFAM" id="SSF54909">
    <property type="entry name" value="Dimeric alpha+beta barrel"/>
    <property type="match status" value="1"/>
</dbReference>
<evidence type="ECO:0000313" key="1">
    <source>
        <dbReference type="EMBL" id="KAB2381279.1"/>
    </source>
</evidence>
<dbReference type="InterPro" id="IPR011008">
    <property type="entry name" value="Dimeric_a/b-barrel"/>
</dbReference>
<proteinExistence type="predicted"/>
<reference evidence="1 2" key="1">
    <citation type="submission" date="2019-09" db="EMBL/GenBank/DDBJ databases">
        <title>Actinomadura physcomitrii sp. nov., a novel actinomycete isolated from moss [Physcomitrium sphaericum (Ludw) Fuernr].</title>
        <authorList>
            <person name="Liu C."/>
            <person name="Zhuang X."/>
        </authorList>
    </citation>
    <scope>NUCLEOTIDE SEQUENCE [LARGE SCALE GENOMIC DNA]</scope>
    <source>
        <strain evidence="1 2">CYP1-1B</strain>
    </source>
</reference>
<evidence type="ECO:0008006" key="3">
    <source>
        <dbReference type="Google" id="ProtNLM"/>
    </source>
</evidence>
<name>A0A6L3VTS6_9ACTN</name>
<evidence type="ECO:0000313" key="2">
    <source>
        <dbReference type="Proteomes" id="UP000483004"/>
    </source>
</evidence>
<comment type="caution">
    <text evidence="1">The sequence shown here is derived from an EMBL/GenBank/DDBJ whole genome shotgun (WGS) entry which is preliminary data.</text>
</comment>
<protein>
    <recommendedName>
        <fullName evidence="3">EthD family reductase</fullName>
    </recommendedName>
</protein>
<dbReference type="AlphaFoldDB" id="A0A6L3VTS6"/>
<dbReference type="EMBL" id="WBMR01000039">
    <property type="protein sequence ID" value="KAB2381279.1"/>
    <property type="molecule type" value="Genomic_DNA"/>
</dbReference>
<dbReference type="RefSeq" id="WP_151540920.1">
    <property type="nucleotide sequence ID" value="NZ_WBMR01000039.1"/>
</dbReference>
<keyword evidence="2" id="KW-1185">Reference proteome</keyword>
<gene>
    <name evidence="1" type="ORF">F9B16_16275</name>
</gene>
<accession>A0A6L3VTS6</accession>
<sequence>MPSGVMIVESSPSPDRDGPAYHDWYENTHIPEMLQVDGFVSARRLEPLEGGSFVVIYEIEGDPEKAKAALAEALSSGKVSRPEGVTLDPPPTVRYLRQIGD</sequence>
<organism evidence="1 2">
    <name type="scientific">Actinomadura montaniterrae</name>
    <dbReference type="NCBI Taxonomy" id="1803903"/>
    <lineage>
        <taxon>Bacteria</taxon>
        <taxon>Bacillati</taxon>
        <taxon>Actinomycetota</taxon>
        <taxon>Actinomycetes</taxon>
        <taxon>Streptosporangiales</taxon>
        <taxon>Thermomonosporaceae</taxon>
        <taxon>Actinomadura</taxon>
    </lineage>
</organism>
<dbReference type="OrthoDB" id="3481501at2"/>
<dbReference type="Proteomes" id="UP000483004">
    <property type="component" value="Unassembled WGS sequence"/>
</dbReference>